<organism evidence="1 2">
    <name type="scientific">Mesorhabditis belari</name>
    <dbReference type="NCBI Taxonomy" id="2138241"/>
    <lineage>
        <taxon>Eukaryota</taxon>
        <taxon>Metazoa</taxon>
        <taxon>Ecdysozoa</taxon>
        <taxon>Nematoda</taxon>
        <taxon>Chromadorea</taxon>
        <taxon>Rhabditida</taxon>
        <taxon>Rhabditina</taxon>
        <taxon>Rhabditomorpha</taxon>
        <taxon>Rhabditoidea</taxon>
        <taxon>Rhabditidae</taxon>
        <taxon>Mesorhabditinae</taxon>
        <taxon>Mesorhabditis</taxon>
    </lineage>
</organism>
<dbReference type="Proteomes" id="UP000887575">
    <property type="component" value="Unassembled WGS sequence"/>
</dbReference>
<name>A0AAF3F9P6_9BILA</name>
<dbReference type="WBParaSite" id="MBELARI_LOCUS364">
    <property type="protein sequence ID" value="MBELARI_LOCUS364"/>
    <property type="gene ID" value="MBELARI_LOCUS364"/>
</dbReference>
<dbReference type="AlphaFoldDB" id="A0AAF3F9P6"/>
<proteinExistence type="predicted"/>
<evidence type="ECO:0000313" key="1">
    <source>
        <dbReference type="Proteomes" id="UP000887575"/>
    </source>
</evidence>
<accession>A0AAF3F9P6</accession>
<keyword evidence="1" id="KW-1185">Reference proteome</keyword>
<reference evidence="2" key="1">
    <citation type="submission" date="2024-02" db="UniProtKB">
        <authorList>
            <consortium name="WormBaseParasite"/>
        </authorList>
    </citation>
    <scope>IDENTIFICATION</scope>
</reference>
<protein>
    <submittedName>
        <fullName evidence="2">Uncharacterized protein</fullName>
    </submittedName>
</protein>
<evidence type="ECO:0000313" key="2">
    <source>
        <dbReference type="WBParaSite" id="MBELARI_LOCUS364"/>
    </source>
</evidence>
<sequence length="200" mass="23164">MITSKHKHDWVKHNGKIGAKEHSFFDCIKNEVQWNNATEKAKLLSASLFRALIPIQNPKKIALGDKLLIKWMLPEMPDKVKQKIDEFSINDPTLKGYFDELSVVKKATFLLKSSALKIGLFYWCSSICKGKAVYETCAHASDIEKKLAWLVEDIEALCDQTLALMLANQLPIDPRPKKKSRITFRFRRSRFGRFMIKWKH</sequence>